<dbReference type="RefSeq" id="WP_147448890.1">
    <property type="nucleotide sequence ID" value="NZ_RAVZ01000226.1"/>
</dbReference>
<comment type="caution">
    <text evidence="1">The sequence shown here is derived from an EMBL/GenBank/DDBJ whole genome shotgun (WGS) entry which is preliminary data.</text>
</comment>
<dbReference type="OrthoDB" id="5526588at2"/>
<organism evidence="1 2">
    <name type="scientific">Corallococcus terminator</name>
    <dbReference type="NCBI Taxonomy" id="2316733"/>
    <lineage>
        <taxon>Bacteria</taxon>
        <taxon>Pseudomonadati</taxon>
        <taxon>Myxococcota</taxon>
        <taxon>Myxococcia</taxon>
        <taxon>Myxococcales</taxon>
        <taxon>Cystobacterineae</taxon>
        <taxon>Myxococcaceae</taxon>
        <taxon>Corallococcus</taxon>
    </lineage>
</organism>
<sequence length="177" mass="19483">MAMASRVFLLATWVAAAGAGLGLAWWTAPALPSDETPRRLERLEGELRALRLGLESAPRRAPPAVAGLELPSLREELRQLLREEIQAAKANAPATASGERPEPLRVSLPRENPEALAKIQQLVDQSIAAKRWGDPERGEFILLRDQLTAQQHRDILLKLSVAINNQQLRVTTQGPPF</sequence>
<accession>A0A3A8IAF5</accession>
<dbReference type="AlphaFoldDB" id="A0A3A8IAF5"/>
<name>A0A3A8IAF5_9BACT</name>
<proteinExistence type="predicted"/>
<dbReference type="EMBL" id="RAVZ01000226">
    <property type="protein sequence ID" value="RKG80467.1"/>
    <property type="molecule type" value="Genomic_DNA"/>
</dbReference>
<evidence type="ECO:0000313" key="1">
    <source>
        <dbReference type="EMBL" id="RKG80467.1"/>
    </source>
</evidence>
<keyword evidence="2" id="KW-1185">Reference proteome</keyword>
<gene>
    <name evidence="1" type="ORF">D7V88_27500</name>
</gene>
<protein>
    <submittedName>
        <fullName evidence="1">Uncharacterized protein</fullName>
    </submittedName>
</protein>
<reference evidence="2" key="1">
    <citation type="submission" date="2018-09" db="EMBL/GenBank/DDBJ databases">
        <authorList>
            <person name="Livingstone P.G."/>
            <person name="Whitworth D.E."/>
        </authorList>
    </citation>
    <scope>NUCLEOTIDE SEQUENCE [LARGE SCALE GENOMIC DNA]</scope>
    <source>
        <strain evidence="2">CA054A</strain>
    </source>
</reference>
<dbReference type="Proteomes" id="UP000268094">
    <property type="component" value="Unassembled WGS sequence"/>
</dbReference>
<evidence type="ECO:0000313" key="2">
    <source>
        <dbReference type="Proteomes" id="UP000268094"/>
    </source>
</evidence>